<comment type="similarity">
    <text evidence="2">Belongs to the YtcA family.</text>
</comment>
<gene>
    <name evidence="12" type="ORF">VSR74_20050</name>
</gene>
<evidence type="ECO:0000313" key="13">
    <source>
        <dbReference type="Proteomes" id="UP001444146"/>
    </source>
</evidence>
<evidence type="ECO:0000313" key="12">
    <source>
        <dbReference type="EMBL" id="MEO3992093.1"/>
    </source>
</evidence>
<evidence type="ECO:0000256" key="9">
    <source>
        <dbReference type="ARBA" id="ARBA00023139"/>
    </source>
</evidence>
<dbReference type="InterPro" id="IPR031381">
    <property type="entry name" value="YtcA"/>
</dbReference>
<evidence type="ECO:0000256" key="8">
    <source>
        <dbReference type="ARBA" id="ARBA00023136"/>
    </source>
</evidence>
<dbReference type="Proteomes" id="UP001444146">
    <property type="component" value="Unassembled WGS sequence"/>
</dbReference>
<evidence type="ECO:0000256" key="6">
    <source>
        <dbReference type="ARBA" id="ARBA00022729"/>
    </source>
</evidence>
<evidence type="ECO:0000256" key="3">
    <source>
        <dbReference type="ARBA" id="ARBA00021237"/>
    </source>
</evidence>
<keyword evidence="7 11" id="KW-1133">Transmembrane helix</keyword>
<comment type="subcellular location">
    <subcellularLocation>
        <location evidence="1">Membrane</location>
        <topology evidence="1">Multi-pass membrane protein</topology>
    </subcellularLocation>
</comment>
<keyword evidence="5 11" id="KW-0812">Transmembrane</keyword>
<organism evidence="12 13">
    <name type="scientific">Pseudocitrobacter cyperus</name>
    <dbReference type="NCBI Taxonomy" id="3112843"/>
    <lineage>
        <taxon>Bacteria</taxon>
        <taxon>Pseudomonadati</taxon>
        <taxon>Pseudomonadota</taxon>
        <taxon>Gammaproteobacteria</taxon>
        <taxon>Enterobacterales</taxon>
        <taxon>Enterobacteriaceae</taxon>
        <taxon>Pseudocitrobacter</taxon>
    </lineage>
</organism>
<keyword evidence="4" id="KW-1003">Cell membrane</keyword>
<evidence type="ECO:0000256" key="7">
    <source>
        <dbReference type="ARBA" id="ARBA00022989"/>
    </source>
</evidence>
<reference evidence="12 13" key="1">
    <citation type="submission" date="2024-01" db="EMBL/GenBank/DDBJ databases">
        <title>Pseudocitrobacter sp. Endophytic strain Cyp-38L.</title>
        <authorList>
            <person name="Amer M.A."/>
            <person name="Hamed S.M."/>
        </authorList>
    </citation>
    <scope>NUCLEOTIDE SEQUENCE [LARGE SCALE GENOMIC DNA]</scope>
    <source>
        <strain evidence="12 13">Cyp38S</strain>
    </source>
</reference>
<evidence type="ECO:0000256" key="1">
    <source>
        <dbReference type="ARBA" id="ARBA00004141"/>
    </source>
</evidence>
<feature type="transmembrane region" description="Helical" evidence="11">
    <location>
        <begin position="39"/>
        <end position="57"/>
    </location>
</feature>
<evidence type="ECO:0000256" key="2">
    <source>
        <dbReference type="ARBA" id="ARBA00008208"/>
    </source>
</evidence>
<proteinExistence type="inferred from homology"/>
<keyword evidence="13" id="KW-1185">Reference proteome</keyword>
<evidence type="ECO:0000256" key="11">
    <source>
        <dbReference type="SAM" id="Phobius"/>
    </source>
</evidence>
<keyword evidence="6" id="KW-0732">Signal</keyword>
<dbReference type="PROSITE" id="PS51257">
    <property type="entry name" value="PROKAR_LIPOPROTEIN"/>
    <property type="match status" value="1"/>
</dbReference>
<name>A0ABV0HNX0_9ENTR</name>
<sequence length="94" mass="10477">MPTVKPSIVITLRKICWLMPALLLAGCSLSPSIPLIGAYYPGWLFCIIAGVIFTLITRRAVLRFFDAPAFSGVIYTALLAIYSMLFWLVFFNSL</sequence>
<keyword evidence="10 12" id="KW-0449">Lipoprotein</keyword>
<keyword evidence="9" id="KW-0564">Palmitate</keyword>
<accession>A0ABV0HNX0</accession>
<feature type="transmembrane region" description="Helical" evidence="11">
    <location>
        <begin position="69"/>
        <end position="90"/>
    </location>
</feature>
<dbReference type="EMBL" id="JAYMYY010000008">
    <property type="protein sequence ID" value="MEO3992093.1"/>
    <property type="molecule type" value="Genomic_DNA"/>
</dbReference>
<evidence type="ECO:0000256" key="10">
    <source>
        <dbReference type="ARBA" id="ARBA00023288"/>
    </source>
</evidence>
<dbReference type="Pfam" id="PF17090">
    <property type="entry name" value="Ytca"/>
    <property type="match status" value="1"/>
</dbReference>
<keyword evidence="8 11" id="KW-0472">Membrane</keyword>
<protein>
    <recommendedName>
        <fullName evidence="3">Uncharacterized protein YtcA</fullName>
    </recommendedName>
</protein>
<dbReference type="RefSeq" id="WP_347796325.1">
    <property type="nucleotide sequence ID" value="NZ_JAYMYY010000008.1"/>
</dbReference>
<comment type="caution">
    <text evidence="12">The sequence shown here is derived from an EMBL/GenBank/DDBJ whole genome shotgun (WGS) entry which is preliminary data.</text>
</comment>
<evidence type="ECO:0000256" key="4">
    <source>
        <dbReference type="ARBA" id="ARBA00022475"/>
    </source>
</evidence>
<evidence type="ECO:0000256" key="5">
    <source>
        <dbReference type="ARBA" id="ARBA00022692"/>
    </source>
</evidence>